<dbReference type="Proteomes" id="UP001344658">
    <property type="component" value="Unassembled WGS sequence"/>
</dbReference>
<reference evidence="1 2" key="1">
    <citation type="submission" date="2023-12" db="EMBL/GenBank/DDBJ databases">
        <title>Streptomyces sp. V4-01.</title>
        <authorList>
            <person name="Somphong A."/>
            <person name="Phongsopitanun W."/>
        </authorList>
    </citation>
    <scope>NUCLEOTIDE SEQUENCE [LARGE SCALE GENOMIC DNA]</scope>
    <source>
        <strain evidence="1 2">V4-01</strain>
    </source>
</reference>
<accession>A0ABU7PB07</accession>
<dbReference type="Pfam" id="PF19798">
    <property type="entry name" value="Sulfotransfer_5"/>
    <property type="match status" value="1"/>
</dbReference>
<comment type="caution">
    <text evidence="1">The sequence shown here is derived from an EMBL/GenBank/DDBJ whole genome shotgun (WGS) entry which is preliminary data.</text>
</comment>
<evidence type="ECO:0000313" key="2">
    <source>
        <dbReference type="Proteomes" id="UP001344658"/>
    </source>
</evidence>
<dbReference type="RefSeq" id="WP_330795062.1">
    <property type="nucleotide sequence ID" value="NZ_JAZEWV010000009.1"/>
</dbReference>
<protein>
    <submittedName>
        <fullName evidence="1">Sulfotransferase family protein</fullName>
    </submittedName>
</protein>
<dbReference type="PANTHER" id="PTHR48419">
    <property type="entry name" value="SULFOTRANSFERASE DOMAIN-CONTAINING PROTEIN"/>
    <property type="match status" value="1"/>
</dbReference>
<organism evidence="1 2">
    <name type="scientific">Actinacidiphila polyblastidii</name>
    <dbReference type="NCBI Taxonomy" id="3110430"/>
    <lineage>
        <taxon>Bacteria</taxon>
        <taxon>Bacillati</taxon>
        <taxon>Actinomycetota</taxon>
        <taxon>Actinomycetes</taxon>
        <taxon>Kitasatosporales</taxon>
        <taxon>Streptomycetaceae</taxon>
        <taxon>Actinacidiphila</taxon>
    </lineage>
</organism>
<keyword evidence="2" id="KW-1185">Reference proteome</keyword>
<dbReference type="PANTHER" id="PTHR48419:SF1">
    <property type="entry name" value="SULFOTRANSFERASE DOMAIN-CONTAINING PROTEIN"/>
    <property type="match status" value="1"/>
</dbReference>
<gene>
    <name evidence="1" type="ORF">V2S66_13630</name>
</gene>
<name>A0ABU7PB07_9ACTN</name>
<evidence type="ECO:0000313" key="1">
    <source>
        <dbReference type="EMBL" id="MEE4543003.1"/>
    </source>
</evidence>
<dbReference type="InterPro" id="IPR027417">
    <property type="entry name" value="P-loop_NTPase"/>
</dbReference>
<dbReference type="InterPro" id="IPR053226">
    <property type="entry name" value="Pyrrolopyrazine_biosynth_F"/>
</dbReference>
<sequence length="258" mass="28960">MPHPILFMWSTPRALSTAFLRMMAERGDFLVVHEPFSSIVAEGHTTIDGVRLHHSADVTDLLREKARETGVFVKEVTDARYDLLDDPGFPYLGTHTFLLRHPEQTIASHYAMKNEVTCDEIGYGHLLDLFETVRPPFGDLPVVVEAENLITAPEAVVRDYCRRTGIPFVPEAMDWSPQDRPEWQRTAAWHRDAARSSGFNPVAKQYPVNIHNDGRLAALYAAHIGAYEQLRAYAAGAVGTAVPARRPERREMTAADAR</sequence>
<dbReference type="EMBL" id="JAZEWV010000009">
    <property type="protein sequence ID" value="MEE4543003.1"/>
    <property type="molecule type" value="Genomic_DNA"/>
</dbReference>
<proteinExistence type="predicted"/>
<dbReference type="SUPFAM" id="SSF52540">
    <property type="entry name" value="P-loop containing nucleoside triphosphate hydrolases"/>
    <property type="match status" value="1"/>
</dbReference>
<dbReference type="Gene3D" id="3.40.50.300">
    <property type="entry name" value="P-loop containing nucleotide triphosphate hydrolases"/>
    <property type="match status" value="1"/>
</dbReference>